<evidence type="ECO:0000259" key="1">
    <source>
        <dbReference type="SMART" id="SM00331"/>
    </source>
</evidence>
<dbReference type="Pfam" id="PF13581">
    <property type="entry name" value="HATPase_c_2"/>
    <property type="match status" value="1"/>
</dbReference>
<dbReference type="InterPro" id="IPR001932">
    <property type="entry name" value="PPM-type_phosphatase-like_dom"/>
</dbReference>
<proteinExistence type="predicted"/>
<dbReference type="InterPro" id="IPR036890">
    <property type="entry name" value="HATPase_C_sf"/>
</dbReference>
<accession>A0ABW7EK42</accession>
<reference evidence="2 3" key="1">
    <citation type="submission" date="2024-09" db="EMBL/GenBank/DDBJ databases">
        <title>Novel species of the genus Pelomonas and Roseateles isolated from streams.</title>
        <authorList>
            <person name="Lu H."/>
        </authorList>
    </citation>
    <scope>NUCLEOTIDE SEQUENCE [LARGE SCALE GENOMIC DNA]</scope>
    <source>
        <strain evidence="2 3">DC23W</strain>
    </source>
</reference>
<organism evidence="2 3">
    <name type="scientific">Pelomonas dachongensis</name>
    <dbReference type="NCBI Taxonomy" id="3299029"/>
    <lineage>
        <taxon>Bacteria</taxon>
        <taxon>Pseudomonadati</taxon>
        <taxon>Pseudomonadota</taxon>
        <taxon>Betaproteobacteria</taxon>
        <taxon>Burkholderiales</taxon>
        <taxon>Sphaerotilaceae</taxon>
        <taxon>Roseateles</taxon>
    </lineage>
</organism>
<dbReference type="SMART" id="SM00331">
    <property type="entry name" value="PP2C_SIG"/>
    <property type="match status" value="1"/>
</dbReference>
<dbReference type="PANTHER" id="PTHR35801">
    <property type="entry name" value="PHOSPHOSERINE PHOSPHATASE RSBX"/>
    <property type="match status" value="1"/>
</dbReference>
<dbReference type="PANTHER" id="PTHR35801:SF1">
    <property type="entry name" value="PHOSPHOSERINE PHOSPHATASE RSBX"/>
    <property type="match status" value="1"/>
</dbReference>
<dbReference type="SUPFAM" id="SSF55874">
    <property type="entry name" value="ATPase domain of HSP90 chaperone/DNA topoisomerase II/histidine kinase"/>
    <property type="match status" value="1"/>
</dbReference>
<dbReference type="InterPro" id="IPR003594">
    <property type="entry name" value="HATPase_dom"/>
</dbReference>
<dbReference type="RefSeq" id="WP_394469167.1">
    <property type="nucleotide sequence ID" value="NZ_JBIGHY010000001.1"/>
</dbReference>
<dbReference type="Proteomes" id="UP001606300">
    <property type="component" value="Unassembled WGS sequence"/>
</dbReference>
<keyword evidence="2" id="KW-0547">Nucleotide-binding</keyword>
<sequence length="328" mass="34309">MRPFQRIAVEDISQVGEARRAGQALALELRFGEEAGGRLAVAVTELGTNLVRHAGGGALLLGVVEGGIEVLSLDRGPGMDIERCLRDGYSTAGTAGNGLGAVRRLARHFAAFSQPGGGTVLRARFEHEAGAPPAVLPGFSIAGLGLASPGERVCGDGWGLRTHEGRTLLLMADGLGHGPEAAEAADLALDLFQRARAAAPALMLEDSHASMRSTRGAAVAIASLGDSGPVVFAGVGNIVGRLISGVSDKTLLSQPGTLGVQIRRLQDCVYDWPEHALLVMHSDGIATRWSLAEVPGLLQCEPMLIAAWILRDHSRGRDDATIVVVRRH</sequence>
<gene>
    <name evidence="2" type="ORF">ACG02S_04170</name>
</gene>
<dbReference type="InterPro" id="IPR039248">
    <property type="entry name" value="Ptase_RsbX"/>
</dbReference>
<name>A0ABW7EK42_9BURK</name>
<protein>
    <submittedName>
        <fullName evidence="2">ATP-binding protein</fullName>
    </submittedName>
</protein>
<comment type="caution">
    <text evidence="2">The sequence shown here is derived from an EMBL/GenBank/DDBJ whole genome shotgun (WGS) entry which is preliminary data.</text>
</comment>
<dbReference type="SUPFAM" id="SSF81606">
    <property type="entry name" value="PP2C-like"/>
    <property type="match status" value="1"/>
</dbReference>
<keyword evidence="2" id="KW-0067">ATP-binding</keyword>
<feature type="domain" description="PPM-type phosphatase" evidence="1">
    <location>
        <begin position="136"/>
        <end position="327"/>
    </location>
</feature>
<evidence type="ECO:0000313" key="2">
    <source>
        <dbReference type="EMBL" id="MFG6413088.1"/>
    </source>
</evidence>
<keyword evidence="3" id="KW-1185">Reference proteome</keyword>
<dbReference type="Gene3D" id="3.60.40.10">
    <property type="entry name" value="PPM-type phosphatase domain"/>
    <property type="match status" value="1"/>
</dbReference>
<dbReference type="GO" id="GO:0005524">
    <property type="term" value="F:ATP binding"/>
    <property type="evidence" value="ECO:0007669"/>
    <property type="project" value="UniProtKB-KW"/>
</dbReference>
<dbReference type="EMBL" id="JBIGHY010000001">
    <property type="protein sequence ID" value="MFG6413088.1"/>
    <property type="molecule type" value="Genomic_DNA"/>
</dbReference>
<dbReference type="Gene3D" id="3.30.565.10">
    <property type="entry name" value="Histidine kinase-like ATPase, C-terminal domain"/>
    <property type="match status" value="1"/>
</dbReference>
<evidence type="ECO:0000313" key="3">
    <source>
        <dbReference type="Proteomes" id="UP001606300"/>
    </source>
</evidence>
<dbReference type="InterPro" id="IPR036457">
    <property type="entry name" value="PPM-type-like_dom_sf"/>
</dbReference>